<gene>
    <name evidence="8" type="ORF">IAB70_01020</name>
</gene>
<feature type="transmembrane region" description="Helical" evidence="6">
    <location>
        <begin position="157"/>
        <end position="175"/>
    </location>
</feature>
<evidence type="ECO:0000256" key="5">
    <source>
        <dbReference type="ARBA" id="ARBA00023136"/>
    </source>
</evidence>
<dbReference type="EMBL" id="DVNH01000010">
    <property type="protein sequence ID" value="HIU51199.1"/>
    <property type="molecule type" value="Genomic_DNA"/>
</dbReference>
<dbReference type="CDD" id="cd16380">
    <property type="entry name" value="YitT_C"/>
    <property type="match status" value="1"/>
</dbReference>
<evidence type="ECO:0000313" key="8">
    <source>
        <dbReference type="EMBL" id="HIU51199.1"/>
    </source>
</evidence>
<evidence type="ECO:0000256" key="4">
    <source>
        <dbReference type="ARBA" id="ARBA00022989"/>
    </source>
</evidence>
<evidence type="ECO:0000256" key="1">
    <source>
        <dbReference type="ARBA" id="ARBA00004651"/>
    </source>
</evidence>
<dbReference type="Pfam" id="PF02588">
    <property type="entry name" value="YitT_membrane"/>
    <property type="match status" value="1"/>
</dbReference>
<dbReference type="PANTHER" id="PTHR33545">
    <property type="entry name" value="UPF0750 MEMBRANE PROTEIN YITT-RELATED"/>
    <property type="match status" value="1"/>
</dbReference>
<keyword evidence="4 6" id="KW-1133">Transmembrane helix</keyword>
<dbReference type="InterPro" id="IPR015867">
    <property type="entry name" value="N-reg_PII/ATP_PRibTrfase_C"/>
</dbReference>
<reference evidence="8" key="1">
    <citation type="submission" date="2020-10" db="EMBL/GenBank/DDBJ databases">
        <authorList>
            <person name="Gilroy R."/>
        </authorList>
    </citation>
    <scope>NUCLEOTIDE SEQUENCE</scope>
    <source>
        <strain evidence="8">CHK195-15760</strain>
    </source>
</reference>
<comment type="subcellular location">
    <subcellularLocation>
        <location evidence="1">Cell membrane</location>
        <topology evidence="1">Multi-pass membrane protein</topology>
    </subcellularLocation>
</comment>
<evidence type="ECO:0000256" key="3">
    <source>
        <dbReference type="ARBA" id="ARBA00022692"/>
    </source>
</evidence>
<dbReference type="PIRSF" id="PIRSF006483">
    <property type="entry name" value="Membrane_protein_YitT"/>
    <property type="match status" value="1"/>
</dbReference>
<dbReference type="PANTHER" id="PTHR33545:SF9">
    <property type="entry name" value="UPF0750 MEMBRANE PROTEIN YITE"/>
    <property type="match status" value="1"/>
</dbReference>
<proteinExistence type="predicted"/>
<dbReference type="InterPro" id="IPR051461">
    <property type="entry name" value="UPF0750_membrane"/>
</dbReference>
<dbReference type="InterPro" id="IPR019264">
    <property type="entry name" value="DUF2179"/>
</dbReference>
<feature type="transmembrane region" description="Helical" evidence="6">
    <location>
        <begin position="20"/>
        <end position="38"/>
    </location>
</feature>
<reference evidence="8" key="2">
    <citation type="journal article" date="2021" name="PeerJ">
        <title>Extensive microbial diversity within the chicken gut microbiome revealed by metagenomics and culture.</title>
        <authorList>
            <person name="Gilroy R."/>
            <person name="Ravi A."/>
            <person name="Getino M."/>
            <person name="Pursley I."/>
            <person name="Horton D.L."/>
            <person name="Alikhan N.F."/>
            <person name="Baker D."/>
            <person name="Gharbi K."/>
            <person name="Hall N."/>
            <person name="Watson M."/>
            <person name="Adriaenssens E.M."/>
            <person name="Foster-Nyarko E."/>
            <person name="Jarju S."/>
            <person name="Secka A."/>
            <person name="Antonio M."/>
            <person name="Oren A."/>
            <person name="Chaudhuri R.R."/>
            <person name="La Ragione R."/>
            <person name="Hildebrand F."/>
            <person name="Pallen M.J."/>
        </authorList>
    </citation>
    <scope>NUCLEOTIDE SEQUENCE</scope>
    <source>
        <strain evidence="8">CHK195-15760</strain>
    </source>
</reference>
<dbReference type="Proteomes" id="UP000824093">
    <property type="component" value="Unassembled WGS sequence"/>
</dbReference>
<dbReference type="AlphaFoldDB" id="A0A9D1S8I8"/>
<organism evidence="8 9">
    <name type="scientific">Candidatus Merdicola faecigallinarum</name>
    <dbReference type="NCBI Taxonomy" id="2840862"/>
    <lineage>
        <taxon>Bacteria</taxon>
        <taxon>Bacillati</taxon>
        <taxon>Bacillota</taxon>
        <taxon>Clostridia</taxon>
        <taxon>Candidatus Merdicola</taxon>
    </lineage>
</organism>
<evidence type="ECO:0000256" key="2">
    <source>
        <dbReference type="ARBA" id="ARBA00022475"/>
    </source>
</evidence>
<evidence type="ECO:0000313" key="9">
    <source>
        <dbReference type="Proteomes" id="UP000824093"/>
    </source>
</evidence>
<keyword evidence="5 6" id="KW-0472">Membrane</keyword>
<dbReference type="InterPro" id="IPR003740">
    <property type="entry name" value="YitT"/>
</dbReference>
<accession>A0A9D1S8I8</accession>
<feature type="transmembrane region" description="Helical" evidence="6">
    <location>
        <begin position="53"/>
        <end position="79"/>
    </location>
</feature>
<comment type="caution">
    <text evidence="8">The sequence shown here is derived from an EMBL/GenBank/DDBJ whole genome shotgun (WGS) entry which is preliminary data.</text>
</comment>
<dbReference type="GO" id="GO:0005886">
    <property type="term" value="C:plasma membrane"/>
    <property type="evidence" value="ECO:0007669"/>
    <property type="project" value="UniProtKB-SubCell"/>
</dbReference>
<dbReference type="Gene3D" id="3.30.70.120">
    <property type="match status" value="1"/>
</dbReference>
<evidence type="ECO:0000259" key="7">
    <source>
        <dbReference type="Pfam" id="PF10035"/>
    </source>
</evidence>
<evidence type="ECO:0000256" key="6">
    <source>
        <dbReference type="SAM" id="Phobius"/>
    </source>
</evidence>
<sequence>MNWKRKKIILEIERYGREIVYILLGASFMAFGTSMFLLPNQLSSGGFAGIATILYYLLEIPMGVTISILNVPLCIFTFYKLGRASFVRTIIGSFSYSFFLDIFDRWLPLTEDRFLACIYGGILVGLGTAFVLKGRGTTGGTELIANLIKEYRPKVKTSHMIVIIDVIIVLANILLLREFEIGLYSAIAIYLMGKIIDIVFEGTNFTKLLFIISDKNEEIAKAVGYLLKRGTTGLFGKGMYTKDRKLVLLCAAGRRDFLRVRQIAQEIDPKAFIIISNAREVYGKGFKDELIKK</sequence>
<keyword evidence="3 6" id="KW-0812">Transmembrane</keyword>
<name>A0A9D1S8I8_9FIRM</name>
<protein>
    <submittedName>
        <fullName evidence="8">YitT family protein</fullName>
    </submittedName>
</protein>
<feature type="transmembrane region" description="Helical" evidence="6">
    <location>
        <begin position="113"/>
        <end position="132"/>
    </location>
</feature>
<feature type="domain" description="DUF2179" evidence="7">
    <location>
        <begin position="229"/>
        <end position="283"/>
    </location>
</feature>
<feature type="transmembrane region" description="Helical" evidence="6">
    <location>
        <begin position="181"/>
        <end position="200"/>
    </location>
</feature>
<keyword evidence="2" id="KW-1003">Cell membrane</keyword>
<dbReference type="Pfam" id="PF10035">
    <property type="entry name" value="DUF2179"/>
    <property type="match status" value="1"/>
</dbReference>